<feature type="region of interest" description="Disordered" evidence="1">
    <location>
        <begin position="1"/>
        <end position="29"/>
    </location>
</feature>
<sequence>MQRSIDKSNLLQQLQNSNNKNLLQDIQNE</sequence>
<feature type="compositionally biased region" description="Low complexity" evidence="1">
    <location>
        <begin position="7"/>
        <end position="29"/>
    </location>
</feature>
<accession>A0A2P2QVK0</accession>
<evidence type="ECO:0000313" key="2">
    <source>
        <dbReference type="EMBL" id="MBX70985.1"/>
    </source>
</evidence>
<evidence type="ECO:0000256" key="1">
    <source>
        <dbReference type="SAM" id="MobiDB-lite"/>
    </source>
</evidence>
<protein>
    <submittedName>
        <fullName evidence="2">Uncharacterized protein</fullName>
    </submittedName>
</protein>
<reference evidence="2" key="1">
    <citation type="submission" date="2018-02" db="EMBL/GenBank/DDBJ databases">
        <title>Rhizophora mucronata_Transcriptome.</title>
        <authorList>
            <person name="Meera S.P."/>
            <person name="Sreeshan A."/>
            <person name="Augustine A."/>
        </authorList>
    </citation>
    <scope>NUCLEOTIDE SEQUENCE</scope>
    <source>
        <tissue evidence="2">Leaf</tissue>
    </source>
</reference>
<proteinExistence type="predicted"/>
<organism evidence="2">
    <name type="scientific">Rhizophora mucronata</name>
    <name type="common">Asiatic mangrove</name>
    <dbReference type="NCBI Taxonomy" id="61149"/>
    <lineage>
        <taxon>Eukaryota</taxon>
        <taxon>Viridiplantae</taxon>
        <taxon>Streptophyta</taxon>
        <taxon>Embryophyta</taxon>
        <taxon>Tracheophyta</taxon>
        <taxon>Spermatophyta</taxon>
        <taxon>Magnoliopsida</taxon>
        <taxon>eudicotyledons</taxon>
        <taxon>Gunneridae</taxon>
        <taxon>Pentapetalae</taxon>
        <taxon>rosids</taxon>
        <taxon>fabids</taxon>
        <taxon>Malpighiales</taxon>
        <taxon>Rhizophoraceae</taxon>
        <taxon>Rhizophora</taxon>
    </lineage>
</organism>
<dbReference type="EMBL" id="GGEC01090501">
    <property type="protein sequence ID" value="MBX70985.1"/>
    <property type="molecule type" value="Transcribed_RNA"/>
</dbReference>
<dbReference type="AlphaFoldDB" id="A0A2P2QVK0"/>
<name>A0A2P2QVK0_RHIMU</name>